<sequence>MLAENFAGSAQPGEPLAPVVNSAADAVTRRQRENEERALLYVSLTRARKLAFVFGYGQMSEWF</sequence>
<dbReference type="SUPFAM" id="SSF52540">
    <property type="entry name" value="P-loop containing nucleoside triphosphate hydrolases"/>
    <property type="match status" value="1"/>
</dbReference>
<protein>
    <recommendedName>
        <fullName evidence="3">UvrD-like helicase C-terminal domain-containing protein</fullName>
    </recommendedName>
</protein>
<reference evidence="2" key="1">
    <citation type="submission" date="2016-10" db="EMBL/GenBank/DDBJ databases">
        <authorList>
            <person name="Varghese N."/>
            <person name="Submissions S."/>
        </authorList>
    </citation>
    <scope>NUCLEOTIDE SEQUENCE [LARGE SCALE GENOMIC DNA]</scope>
    <source>
        <strain evidence="2">CGMCC 1.6444</strain>
    </source>
</reference>
<dbReference type="OrthoDB" id="5298826at2"/>
<dbReference type="AlphaFoldDB" id="A0A1H0G9M4"/>
<keyword evidence="2" id="KW-1185">Reference proteome</keyword>
<dbReference type="EMBL" id="FNIV01000003">
    <property type="protein sequence ID" value="SDO03541.1"/>
    <property type="molecule type" value="Genomic_DNA"/>
</dbReference>
<dbReference type="STRING" id="419597.SAMN04487957_103120"/>
<evidence type="ECO:0000313" key="1">
    <source>
        <dbReference type="EMBL" id="SDO03541.1"/>
    </source>
</evidence>
<evidence type="ECO:0008006" key="3">
    <source>
        <dbReference type="Google" id="ProtNLM"/>
    </source>
</evidence>
<dbReference type="InterPro" id="IPR027417">
    <property type="entry name" value="P-loop_NTPase"/>
</dbReference>
<accession>A0A1H0G9M4</accession>
<dbReference type="RefSeq" id="WP_143004408.1">
    <property type="nucleotide sequence ID" value="NZ_FNIV01000003.1"/>
</dbReference>
<gene>
    <name evidence="1" type="ORF">SAMN04487957_103120</name>
</gene>
<dbReference type="Gene3D" id="3.30.160.800">
    <property type="match status" value="1"/>
</dbReference>
<evidence type="ECO:0000313" key="2">
    <source>
        <dbReference type="Proteomes" id="UP000199075"/>
    </source>
</evidence>
<organism evidence="1 2">
    <name type="scientific">Halomonas shengliensis</name>
    <dbReference type="NCBI Taxonomy" id="419597"/>
    <lineage>
        <taxon>Bacteria</taxon>
        <taxon>Pseudomonadati</taxon>
        <taxon>Pseudomonadota</taxon>
        <taxon>Gammaproteobacteria</taxon>
        <taxon>Oceanospirillales</taxon>
        <taxon>Halomonadaceae</taxon>
        <taxon>Halomonas</taxon>
    </lineage>
</organism>
<dbReference type="Proteomes" id="UP000199075">
    <property type="component" value="Unassembled WGS sequence"/>
</dbReference>
<name>A0A1H0G9M4_9GAMM</name>
<proteinExistence type="predicted"/>